<dbReference type="SMART" id="SM00225">
    <property type="entry name" value="BTB"/>
    <property type="match status" value="1"/>
</dbReference>
<proteinExistence type="predicted"/>
<accession>A0A0D7BKK7</accession>
<dbReference type="OrthoDB" id="3184970at2759"/>
<organism evidence="2 3">
    <name type="scientific">Cylindrobasidium torrendii FP15055 ss-10</name>
    <dbReference type="NCBI Taxonomy" id="1314674"/>
    <lineage>
        <taxon>Eukaryota</taxon>
        <taxon>Fungi</taxon>
        <taxon>Dikarya</taxon>
        <taxon>Basidiomycota</taxon>
        <taxon>Agaricomycotina</taxon>
        <taxon>Agaricomycetes</taxon>
        <taxon>Agaricomycetidae</taxon>
        <taxon>Agaricales</taxon>
        <taxon>Marasmiineae</taxon>
        <taxon>Physalacriaceae</taxon>
        <taxon>Cylindrobasidium</taxon>
    </lineage>
</organism>
<dbReference type="SUPFAM" id="SSF54695">
    <property type="entry name" value="POZ domain"/>
    <property type="match status" value="1"/>
</dbReference>
<keyword evidence="3" id="KW-1185">Reference proteome</keyword>
<dbReference type="Pfam" id="PF00651">
    <property type="entry name" value="BTB"/>
    <property type="match status" value="1"/>
</dbReference>
<protein>
    <recommendedName>
        <fullName evidence="1">BTB domain-containing protein</fullName>
    </recommendedName>
</protein>
<feature type="domain" description="BTB" evidence="1">
    <location>
        <begin position="22"/>
        <end position="80"/>
    </location>
</feature>
<gene>
    <name evidence="2" type="ORF">CYLTODRAFT_451494</name>
</gene>
<dbReference type="AlphaFoldDB" id="A0A0D7BKK7"/>
<evidence type="ECO:0000259" key="1">
    <source>
        <dbReference type="PROSITE" id="PS50097"/>
    </source>
</evidence>
<evidence type="ECO:0000313" key="3">
    <source>
        <dbReference type="Proteomes" id="UP000054007"/>
    </source>
</evidence>
<dbReference type="CDD" id="cd18186">
    <property type="entry name" value="BTB_POZ_ZBTB_KLHL-like"/>
    <property type="match status" value="1"/>
</dbReference>
<dbReference type="STRING" id="1314674.A0A0D7BKK7"/>
<dbReference type="Gene3D" id="3.30.710.10">
    <property type="entry name" value="Potassium Channel Kv1.1, Chain A"/>
    <property type="match status" value="1"/>
</dbReference>
<dbReference type="InterPro" id="IPR000210">
    <property type="entry name" value="BTB/POZ_dom"/>
</dbReference>
<reference evidence="2 3" key="1">
    <citation type="journal article" date="2015" name="Fungal Genet. Biol.">
        <title>Evolution of novel wood decay mechanisms in Agaricales revealed by the genome sequences of Fistulina hepatica and Cylindrobasidium torrendii.</title>
        <authorList>
            <person name="Floudas D."/>
            <person name="Held B.W."/>
            <person name="Riley R."/>
            <person name="Nagy L.G."/>
            <person name="Koehler G."/>
            <person name="Ransdell A.S."/>
            <person name="Younus H."/>
            <person name="Chow J."/>
            <person name="Chiniquy J."/>
            <person name="Lipzen A."/>
            <person name="Tritt A."/>
            <person name="Sun H."/>
            <person name="Haridas S."/>
            <person name="LaButti K."/>
            <person name="Ohm R.A."/>
            <person name="Kues U."/>
            <person name="Blanchette R.A."/>
            <person name="Grigoriev I.V."/>
            <person name="Minto R.E."/>
            <person name="Hibbett D.S."/>
        </authorList>
    </citation>
    <scope>NUCLEOTIDE SEQUENCE [LARGE SCALE GENOMIC DNA]</scope>
    <source>
        <strain evidence="2 3">FP15055 ss-10</strain>
    </source>
</reference>
<evidence type="ECO:0000313" key="2">
    <source>
        <dbReference type="EMBL" id="KIY70730.1"/>
    </source>
</evidence>
<dbReference type="InterPro" id="IPR011333">
    <property type="entry name" value="SKP1/BTB/POZ_sf"/>
</dbReference>
<dbReference type="PROSITE" id="PS50097">
    <property type="entry name" value="BTB"/>
    <property type="match status" value="1"/>
</dbReference>
<dbReference type="Proteomes" id="UP000054007">
    <property type="component" value="Unassembled WGS sequence"/>
</dbReference>
<sequence>MAPSSSNPPPCRVSSRFDSADSDIAIQSSDNVLFKIHRINLAMFSQVFSDAAGSTVAQTNETVHLTESAEVLELMLQYIYLQPQPDLRHVRFDVLAALAEAVEKYQIYCAMGVCSQRMKECISSHPVEVLMYSVRHKREEIINECAEATIAISATEMLKTLPGDIFAAWMQYYHNWHALMQKEYGRYGPTRHHRSVAVHHCEIWAENYALIGNEIGGKPSAVVNLASLLEKRQQLLGGRCDDCKRELGHWYHQFTRDRDNIPKFSTYL</sequence>
<name>A0A0D7BKK7_9AGAR</name>
<dbReference type="EMBL" id="KN880464">
    <property type="protein sequence ID" value="KIY70730.1"/>
    <property type="molecule type" value="Genomic_DNA"/>
</dbReference>